<dbReference type="Proteomes" id="UP001181622">
    <property type="component" value="Unassembled WGS sequence"/>
</dbReference>
<dbReference type="EMBL" id="JADBEO010000033">
    <property type="protein sequence ID" value="MDR4307833.1"/>
    <property type="molecule type" value="Genomic_DNA"/>
</dbReference>
<name>A0ABU1DI85_9HYPH</name>
<dbReference type="Pfam" id="PF00696">
    <property type="entry name" value="AA_kinase"/>
    <property type="match status" value="1"/>
</dbReference>
<comment type="caution">
    <text evidence="2">The sequence shown here is derived from an EMBL/GenBank/DDBJ whole genome shotgun (WGS) entry which is preliminary data.</text>
</comment>
<dbReference type="InterPro" id="IPR036393">
    <property type="entry name" value="AceGlu_kinase-like_sf"/>
</dbReference>
<dbReference type="Gene3D" id="3.40.1160.10">
    <property type="entry name" value="Acetylglutamate kinase-like"/>
    <property type="match status" value="1"/>
</dbReference>
<dbReference type="InterPro" id="IPR001048">
    <property type="entry name" value="Asp/Glu/Uridylate_kinase"/>
</dbReference>
<evidence type="ECO:0000259" key="1">
    <source>
        <dbReference type="Pfam" id="PF00696"/>
    </source>
</evidence>
<dbReference type="RefSeq" id="WP_309393073.1">
    <property type="nucleotide sequence ID" value="NZ_JADBEO010000033.1"/>
</dbReference>
<sequence length="192" mass="19617">MPGPVVVKFGGSLSGSPDLRALLGVTARHGAVVAPGGGRFADAVRAAQAELGFSDEAAHRMAILAMDQTAEILAELAPSLPLAGARLELIRGSSIWRPSPMALGADVPCSWNVTSDSLAVWLGVEIAAPQVILLKSAAADAGADLKTLREAGVVDPYLPQIAARFSGTISVLGPAAPDALHKLLSSVERRAA</sequence>
<protein>
    <recommendedName>
        <fullName evidence="1">Aspartate/glutamate/uridylate kinase domain-containing protein</fullName>
    </recommendedName>
</protein>
<keyword evidence="3" id="KW-1185">Reference proteome</keyword>
<organism evidence="2 3">
    <name type="scientific">Chelatococcus sambhunathii</name>
    <dbReference type="NCBI Taxonomy" id="363953"/>
    <lineage>
        <taxon>Bacteria</taxon>
        <taxon>Pseudomonadati</taxon>
        <taxon>Pseudomonadota</taxon>
        <taxon>Alphaproteobacteria</taxon>
        <taxon>Hyphomicrobiales</taxon>
        <taxon>Chelatococcaceae</taxon>
        <taxon>Chelatococcus</taxon>
    </lineage>
</organism>
<accession>A0ABU1DI85</accession>
<evidence type="ECO:0000313" key="3">
    <source>
        <dbReference type="Proteomes" id="UP001181622"/>
    </source>
</evidence>
<feature type="domain" description="Aspartate/glutamate/uridylate kinase" evidence="1">
    <location>
        <begin position="5"/>
        <end position="136"/>
    </location>
</feature>
<evidence type="ECO:0000313" key="2">
    <source>
        <dbReference type="EMBL" id="MDR4307833.1"/>
    </source>
</evidence>
<gene>
    <name evidence="2" type="ORF">IHQ68_14510</name>
</gene>
<dbReference type="SUPFAM" id="SSF53633">
    <property type="entry name" value="Carbamate kinase-like"/>
    <property type="match status" value="1"/>
</dbReference>
<proteinExistence type="predicted"/>
<reference evidence="2" key="1">
    <citation type="submission" date="2020-10" db="EMBL/GenBank/DDBJ databases">
        <authorList>
            <person name="Abbas A."/>
            <person name="Razzaq R."/>
            <person name="Waqas M."/>
            <person name="Abbas N."/>
            <person name="Nielsen T.K."/>
            <person name="Hansen L.H."/>
            <person name="Hussain S."/>
            <person name="Shahid M."/>
        </authorList>
    </citation>
    <scope>NUCLEOTIDE SEQUENCE</scope>
    <source>
        <strain evidence="2">S14</strain>
    </source>
</reference>